<feature type="domain" description="F-box" evidence="1">
    <location>
        <begin position="13"/>
        <end position="51"/>
    </location>
</feature>
<proteinExistence type="predicted"/>
<dbReference type="PANTHER" id="PTHR35546">
    <property type="entry name" value="F-BOX PROTEIN INTERACTION DOMAIN PROTEIN-RELATED"/>
    <property type="match status" value="1"/>
</dbReference>
<evidence type="ECO:0000313" key="3">
    <source>
        <dbReference type="Proteomes" id="UP001231189"/>
    </source>
</evidence>
<dbReference type="Pfam" id="PF00646">
    <property type="entry name" value="F-box"/>
    <property type="match status" value="1"/>
</dbReference>
<dbReference type="EMBL" id="JAUUTY010000003">
    <property type="protein sequence ID" value="KAK1660833.1"/>
    <property type="molecule type" value="Genomic_DNA"/>
</dbReference>
<dbReference type="PANTHER" id="PTHR35546:SF48">
    <property type="entry name" value="F-BOX DOMAIN-CONTAINING PROTEIN"/>
    <property type="match status" value="1"/>
</dbReference>
<evidence type="ECO:0000259" key="1">
    <source>
        <dbReference type="Pfam" id="PF00646"/>
    </source>
</evidence>
<name>A0AAD8WHU5_LOLMU</name>
<dbReference type="Gene3D" id="1.20.1280.50">
    <property type="match status" value="1"/>
</dbReference>
<gene>
    <name evidence="2" type="ORF">QYE76_048992</name>
</gene>
<comment type="caution">
    <text evidence="2">The sequence shown here is derived from an EMBL/GenBank/DDBJ whole genome shotgun (WGS) entry which is preliminary data.</text>
</comment>
<protein>
    <recommendedName>
        <fullName evidence="1">F-box domain-containing protein</fullName>
    </recommendedName>
</protein>
<dbReference type="InterPro" id="IPR036047">
    <property type="entry name" value="F-box-like_dom_sf"/>
</dbReference>
<evidence type="ECO:0000313" key="2">
    <source>
        <dbReference type="EMBL" id="KAK1660833.1"/>
    </source>
</evidence>
<dbReference type="SUPFAM" id="SSF81383">
    <property type="entry name" value="F-box domain"/>
    <property type="match status" value="1"/>
</dbReference>
<accession>A0AAD8WHU5</accession>
<reference evidence="2" key="1">
    <citation type="submission" date="2023-07" db="EMBL/GenBank/DDBJ databases">
        <title>A chromosome-level genome assembly of Lolium multiflorum.</title>
        <authorList>
            <person name="Chen Y."/>
            <person name="Copetti D."/>
            <person name="Kolliker R."/>
            <person name="Studer B."/>
        </authorList>
    </citation>
    <scope>NUCLEOTIDE SEQUENCE</scope>
    <source>
        <strain evidence="2">02402/16</strain>
        <tissue evidence="2">Leaf</tissue>
    </source>
</reference>
<dbReference type="Proteomes" id="UP001231189">
    <property type="component" value="Unassembled WGS sequence"/>
</dbReference>
<organism evidence="2 3">
    <name type="scientific">Lolium multiflorum</name>
    <name type="common">Italian ryegrass</name>
    <name type="synonym">Lolium perenne subsp. multiflorum</name>
    <dbReference type="NCBI Taxonomy" id="4521"/>
    <lineage>
        <taxon>Eukaryota</taxon>
        <taxon>Viridiplantae</taxon>
        <taxon>Streptophyta</taxon>
        <taxon>Embryophyta</taxon>
        <taxon>Tracheophyta</taxon>
        <taxon>Spermatophyta</taxon>
        <taxon>Magnoliopsida</taxon>
        <taxon>Liliopsida</taxon>
        <taxon>Poales</taxon>
        <taxon>Poaceae</taxon>
        <taxon>BOP clade</taxon>
        <taxon>Pooideae</taxon>
        <taxon>Poodae</taxon>
        <taxon>Poeae</taxon>
        <taxon>Poeae Chloroplast Group 2 (Poeae type)</taxon>
        <taxon>Loliodinae</taxon>
        <taxon>Loliinae</taxon>
        <taxon>Lolium</taxon>
    </lineage>
</organism>
<dbReference type="InterPro" id="IPR055290">
    <property type="entry name" value="At3g26010-like"/>
</dbReference>
<keyword evidence="3" id="KW-1185">Reference proteome</keyword>
<sequence>MRKKKQHQHATTSLPEGPLMEILSRVPYKLLCRFKCMSRSWLALCSNPDMHKRSPQTLFVFFHNHTKWRPQIP</sequence>
<dbReference type="InterPro" id="IPR001810">
    <property type="entry name" value="F-box_dom"/>
</dbReference>
<dbReference type="AlphaFoldDB" id="A0AAD8WHU5"/>